<comment type="caution">
    <text evidence="1">The sequence shown here is derived from an EMBL/GenBank/DDBJ whole genome shotgun (WGS) entry which is preliminary data.</text>
</comment>
<keyword evidence="2" id="KW-1185">Reference proteome</keyword>
<proteinExistence type="predicted"/>
<accession>A0ABQ3Y7V3</accession>
<sequence length="256" mass="28689">MKEVIIAVLLGLLVNEGCELSPWLALRLVRLSARLRYGKTSRAEVRAEEWSAYVNDRPGKLFKLFTAVGFFAGAVRTAAKRKAVTAASAIRATGADRYRRLTSASLVALRPLLNKYYARAAVTLAADAMAQGRSRLFFTFEKSGADEYLLKMTVRQPGSIEKSVTVRQRGSIPHLDLTRFHLPGVVAGERSTVSVRVDEPERISRSARLRRSLRRRRPRCYLRGAELVIRNHDFVQLGDDSHLRIRINRSGSPATK</sequence>
<dbReference type="EMBL" id="BOMI01000090">
    <property type="protein sequence ID" value="GID76059.1"/>
    <property type="molecule type" value="Genomic_DNA"/>
</dbReference>
<dbReference type="Proteomes" id="UP000609879">
    <property type="component" value="Unassembled WGS sequence"/>
</dbReference>
<evidence type="ECO:0000313" key="2">
    <source>
        <dbReference type="Proteomes" id="UP000609879"/>
    </source>
</evidence>
<reference evidence="1 2" key="1">
    <citation type="submission" date="2021-01" db="EMBL/GenBank/DDBJ databases">
        <title>Whole genome shotgun sequence of Actinoplanes deccanensis NBRC 13994.</title>
        <authorList>
            <person name="Komaki H."/>
            <person name="Tamura T."/>
        </authorList>
    </citation>
    <scope>NUCLEOTIDE SEQUENCE [LARGE SCALE GENOMIC DNA]</scope>
    <source>
        <strain evidence="1 2">NBRC 13994</strain>
    </source>
</reference>
<evidence type="ECO:0000313" key="1">
    <source>
        <dbReference type="EMBL" id="GID76059.1"/>
    </source>
</evidence>
<gene>
    <name evidence="1" type="ORF">Ade02nite_47000</name>
</gene>
<organism evidence="1 2">
    <name type="scientific">Paractinoplanes deccanensis</name>
    <dbReference type="NCBI Taxonomy" id="113561"/>
    <lineage>
        <taxon>Bacteria</taxon>
        <taxon>Bacillati</taxon>
        <taxon>Actinomycetota</taxon>
        <taxon>Actinomycetes</taxon>
        <taxon>Micromonosporales</taxon>
        <taxon>Micromonosporaceae</taxon>
        <taxon>Paractinoplanes</taxon>
    </lineage>
</organism>
<name>A0ABQ3Y7V3_9ACTN</name>
<protein>
    <submittedName>
        <fullName evidence="1">Uncharacterized protein</fullName>
    </submittedName>
</protein>